<dbReference type="Proteomes" id="UP000094296">
    <property type="component" value="Unassembled WGS sequence"/>
</dbReference>
<evidence type="ECO:0000313" key="4">
    <source>
        <dbReference type="Proteomes" id="UP000094296"/>
    </source>
</evidence>
<protein>
    <recommendedName>
        <fullName evidence="2">UPF0145 protein BHF68_05405</fullName>
    </recommendedName>
</protein>
<dbReference type="InterPro" id="IPR035439">
    <property type="entry name" value="UPF0145_dom_sf"/>
</dbReference>
<dbReference type="Pfam" id="PF01906">
    <property type="entry name" value="YbjQ_1"/>
    <property type="match status" value="1"/>
</dbReference>
<dbReference type="AlphaFoldDB" id="A0A1E5G237"/>
<dbReference type="RefSeq" id="WP_069643082.1">
    <property type="nucleotide sequence ID" value="NZ_MIJE01000022.1"/>
</dbReference>
<comment type="caution">
    <text evidence="3">The sequence shown here is derived from an EMBL/GenBank/DDBJ whole genome shotgun (WGS) entry which is preliminary data.</text>
</comment>
<dbReference type="OrthoDB" id="9796448at2"/>
<dbReference type="STRING" id="766136.BHF68_05405"/>
<keyword evidence="4" id="KW-1185">Reference proteome</keyword>
<comment type="similarity">
    <text evidence="1 2">Belongs to the UPF0145 family.</text>
</comment>
<proteinExistence type="inferred from homology"/>
<dbReference type="PANTHER" id="PTHR34068">
    <property type="entry name" value="UPF0145 PROTEIN YBJQ"/>
    <property type="match status" value="1"/>
</dbReference>
<dbReference type="EMBL" id="MIJE01000022">
    <property type="protein sequence ID" value="OEF97036.1"/>
    <property type="molecule type" value="Genomic_DNA"/>
</dbReference>
<dbReference type="PANTHER" id="PTHR34068:SF2">
    <property type="entry name" value="UPF0145 PROTEIN SCO3412"/>
    <property type="match status" value="1"/>
</dbReference>
<evidence type="ECO:0000256" key="1">
    <source>
        <dbReference type="ARBA" id="ARBA00010751"/>
    </source>
</evidence>
<name>A0A1E5G237_9FIRM</name>
<reference evidence="3 4" key="1">
    <citation type="submission" date="2016-09" db="EMBL/GenBank/DDBJ databases">
        <title>Draft genome sequence for the type strain of Desulfuribacillus alkaliarsenatis AHT28, an obligately anaerobic, sulfidogenic bacterium isolated from Russian soda lake sediments.</title>
        <authorList>
            <person name="Abin C.A."/>
            <person name="Hollibaugh J.T."/>
        </authorList>
    </citation>
    <scope>NUCLEOTIDE SEQUENCE [LARGE SCALE GENOMIC DNA]</scope>
    <source>
        <strain evidence="3 4">AHT28</strain>
    </source>
</reference>
<dbReference type="InterPro" id="IPR002765">
    <property type="entry name" value="UPF0145_YbjQ-like"/>
</dbReference>
<evidence type="ECO:0000256" key="2">
    <source>
        <dbReference type="HAMAP-Rule" id="MF_00338"/>
    </source>
</evidence>
<dbReference type="SUPFAM" id="SSF117782">
    <property type="entry name" value="YbjQ-like"/>
    <property type="match status" value="1"/>
</dbReference>
<gene>
    <name evidence="3" type="ORF">BHF68_05405</name>
</gene>
<accession>A0A1E5G237</accession>
<evidence type="ECO:0000313" key="3">
    <source>
        <dbReference type="EMBL" id="OEF97036.1"/>
    </source>
</evidence>
<sequence length="108" mass="11655">MILVNTETVPGKKIVETVGYVKGSTIQARHIGQDVLASFRNIVGGEVKEYTDLMNEARKKAVGRMVKEANARGANAIVNIRFMTAQIAQGAAEILVYGTAVIVKNEHA</sequence>
<dbReference type="HAMAP" id="MF_00338">
    <property type="entry name" value="UPF0145"/>
    <property type="match status" value="1"/>
</dbReference>
<organism evidence="3 4">
    <name type="scientific">Desulfuribacillus alkaliarsenatis</name>
    <dbReference type="NCBI Taxonomy" id="766136"/>
    <lineage>
        <taxon>Bacteria</taxon>
        <taxon>Bacillati</taxon>
        <taxon>Bacillota</taxon>
        <taxon>Desulfuribacillia</taxon>
        <taxon>Desulfuribacillales</taxon>
        <taxon>Desulfuribacillaceae</taxon>
        <taxon>Desulfuribacillus</taxon>
    </lineage>
</organism>
<dbReference type="Gene3D" id="3.30.110.70">
    <property type="entry name" value="Hypothetical protein apc22750. Chain B"/>
    <property type="match status" value="1"/>
</dbReference>